<dbReference type="InterPro" id="IPR051592">
    <property type="entry name" value="HERV-K_Pro_peptidase_A2"/>
</dbReference>
<keyword evidence="3" id="KW-0378">Hydrolase</keyword>
<keyword evidence="2" id="KW-0064">Aspartyl protease</keyword>
<dbReference type="Pfam" id="PF00692">
    <property type="entry name" value="dUTPase"/>
    <property type="match status" value="1"/>
</dbReference>
<keyword evidence="1" id="KW-0645">Protease</keyword>
<dbReference type="InterPro" id="IPR001969">
    <property type="entry name" value="Aspartic_peptidase_AS"/>
</dbReference>
<evidence type="ECO:0000313" key="5">
    <source>
        <dbReference type="EMBL" id="NWV05407.1"/>
    </source>
</evidence>
<dbReference type="SUPFAM" id="SSF50630">
    <property type="entry name" value="Acid proteases"/>
    <property type="match status" value="1"/>
</dbReference>
<reference evidence="5 6" key="1">
    <citation type="submission" date="2019-09" db="EMBL/GenBank/DDBJ databases">
        <title>Bird 10,000 Genomes (B10K) Project - Family phase.</title>
        <authorList>
            <person name="Zhang G."/>
        </authorList>
    </citation>
    <scope>NUCLEOTIDE SEQUENCE [LARGE SCALE GENOMIC DNA]</scope>
    <source>
        <strain evidence="5">B10K-DU-012-10</strain>
        <tissue evidence="5">Blood</tissue>
    </source>
</reference>
<dbReference type="GO" id="GO:0006508">
    <property type="term" value="P:proteolysis"/>
    <property type="evidence" value="ECO:0007669"/>
    <property type="project" value="UniProtKB-KW"/>
</dbReference>
<organism evidence="5 6">
    <name type="scientific">Ptilonorhynchus violaceus</name>
    <name type="common">Satin bowerbird</name>
    <name type="synonym">Pyrrhocorax violaceus</name>
    <dbReference type="NCBI Taxonomy" id="28724"/>
    <lineage>
        <taxon>Eukaryota</taxon>
        <taxon>Metazoa</taxon>
        <taxon>Chordata</taxon>
        <taxon>Craniata</taxon>
        <taxon>Vertebrata</taxon>
        <taxon>Euteleostomi</taxon>
        <taxon>Archelosauria</taxon>
        <taxon>Archosauria</taxon>
        <taxon>Dinosauria</taxon>
        <taxon>Saurischia</taxon>
        <taxon>Theropoda</taxon>
        <taxon>Coelurosauria</taxon>
        <taxon>Aves</taxon>
        <taxon>Neognathae</taxon>
        <taxon>Neoaves</taxon>
        <taxon>Telluraves</taxon>
        <taxon>Australaves</taxon>
        <taxon>Passeriformes</taxon>
        <taxon>Ptilonorhynchidae</taxon>
        <taxon>Ptilonorhynchus</taxon>
    </lineage>
</organism>
<dbReference type="GO" id="GO:0004190">
    <property type="term" value="F:aspartic-type endopeptidase activity"/>
    <property type="evidence" value="ECO:0007669"/>
    <property type="project" value="UniProtKB-KW"/>
</dbReference>
<evidence type="ECO:0000256" key="3">
    <source>
        <dbReference type="ARBA" id="ARBA00022801"/>
    </source>
</evidence>
<dbReference type="AlphaFoldDB" id="A0A7K6BVE5"/>
<dbReference type="PANTHER" id="PTHR19422">
    <property type="entry name" value="GAG RETROVIRAL POLYPROTEIN"/>
    <property type="match status" value="1"/>
</dbReference>
<protein>
    <submittedName>
        <fullName evidence="5">POK9 protein</fullName>
    </submittedName>
</protein>
<dbReference type="Gene3D" id="2.40.70.10">
    <property type="entry name" value="Acid Proteases"/>
    <property type="match status" value="1"/>
</dbReference>
<dbReference type="PROSITE" id="PS50175">
    <property type="entry name" value="ASP_PROT_RETROV"/>
    <property type="match status" value="1"/>
</dbReference>
<dbReference type="InterPro" id="IPR036157">
    <property type="entry name" value="dUTPase-like_sf"/>
</dbReference>
<dbReference type="PROSITE" id="PS00141">
    <property type="entry name" value="ASP_PROTEASE"/>
    <property type="match status" value="1"/>
</dbReference>
<dbReference type="Proteomes" id="UP000584880">
    <property type="component" value="Unassembled WGS sequence"/>
</dbReference>
<dbReference type="SUPFAM" id="SSF51283">
    <property type="entry name" value="dUTPase-like"/>
    <property type="match status" value="1"/>
</dbReference>
<keyword evidence="6" id="KW-1185">Reference proteome</keyword>
<comment type="caution">
    <text evidence="5">The sequence shown here is derived from an EMBL/GenBank/DDBJ whole genome shotgun (WGS) entry which is preliminary data.</text>
</comment>
<evidence type="ECO:0000256" key="2">
    <source>
        <dbReference type="ARBA" id="ARBA00022750"/>
    </source>
</evidence>
<evidence type="ECO:0000259" key="4">
    <source>
        <dbReference type="PROSITE" id="PS50175"/>
    </source>
</evidence>
<feature type="domain" description="Peptidase A2" evidence="4">
    <location>
        <begin position="143"/>
        <end position="157"/>
    </location>
</feature>
<dbReference type="InterPro" id="IPR029054">
    <property type="entry name" value="dUTPase-like"/>
</dbReference>
<dbReference type="Gene3D" id="2.70.40.10">
    <property type="match status" value="1"/>
</dbReference>
<name>A0A7K6BVE5_PTIVI</name>
<dbReference type="InterPro" id="IPR001995">
    <property type="entry name" value="Peptidase_A2_cat"/>
</dbReference>
<proteinExistence type="predicted"/>
<gene>
    <name evidence="5" type="primary">Ervk9_1</name>
    <name evidence="5" type="ORF">PTIVIO_R07008</name>
</gene>
<evidence type="ECO:0000256" key="1">
    <source>
        <dbReference type="ARBA" id="ARBA00022670"/>
    </source>
</evidence>
<sequence length="157" mass="16680">AGSAGMDLATTTTVTLLDSSVRLLPTGIFGPLGGGRSALLLGELSTTVAKLFVLPVVIDEDYTGEIKIMVWPPFSPCTVPGGSHIAQLLFFCFTLVKTESTKSRGAQGFRFTGAPQIWWTQLISEKCPTCKCTLVWQGERVVLTGIVDTGADVTVIS</sequence>
<feature type="non-terminal residue" evidence="5">
    <location>
        <position position="1"/>
    </location>
</feature>
<feature type="non-terminal residue" evidence="5">
    <location>
        <position position="157"/>
    </location>
</feature>
<dbReference type="EMBL" id="VZRJ01003572">
    <property type="protein sequence ID" value="NWV05407.1"/>
    <property type="molecule type" value="Genomic_DNA"/>
</dbReference>
<dbReference type="InterPro" id="IPR021109">
    <property type="entry name" value="Peptidase_aspartic_dom_sf"/>
</dbReference>
<accession>A0A7K6BVE5</accession>
<dbReference type="PANTHER" id="PTHR19422:SF123">
    <property type="entry name" value="RT1 CLASS I, LOCUS CE15"/>
    <property type="match status" value="1"/>
</dbReference>
<evidence type="ECO:0000313" key="6">
    <source>
        <dbReference type="Proteomes" id="UP000584880"/>
    </source>
</evidence>